<dbReference type="Proteomes" id="UP001597277">
    <property type="component" value="Unassembled WGS sequence"/>
</dbReference>
<keyword evidence="7" id="KW-1185">Reference proteome</keyword>
<dbReference type="SUPFAM" id="SSF53822">
    <property type="entry name" value="Periplasmic binding protein-like I"/>
    <property type="match status" value="1"/>
</dbReference>
<name>A0ABW4L7Y6_9MICO</name>
<dbReference type="RefSeq" id="WP_388010074.1">
    <property type="nucleotide sequence ID" value="NZ_JBHUEE010000011.1"/>
</dbReference>
<evidence type="ECO:0000313" key="6">
    <source>
        <dbReference type="EMBL" id="MFD1719550.1"/>
    </source>
</evidence>
<feature type="signal peptide" evidence="4">
    <location>
        <begin position="1"/>
        <end position="28"/>
    </location>
</feature>
<organism evidence="6 7">
    <name type="scientific">Georgenia deserti</name>
    <dbReference type="NCBI Taxonomy" id="2093781"/>
    <lineage>
        <taxon>Bacteria</taxon>
        <taxon>Bacillati</taxon>
        <taxon>Actinomycetota</taxon>
        <taxon>Actinomycetes</taxon>
        <taxon>Micrococcales</taxon>
        <taxon>Bogoriellaceae</taxon>
        <taxon>Georgenia</taxon>
    </lineage>
</organism>
<sequence>MARTTPATSARRRSAGVGLLLTGALALAACGTESDAPGVDDGEGGEDTAAECEGPDGDYLIGMSQANVGEPYRQQMDDDIRAAAEDIPQFEVAFADAAQDNSTQVSDVENFLAQGIDLLIISPNEAAPLTAVVERAYNEGVPVIVLDRKIEGDSYTQFIGADNAEIGRAAGEYVAEELLPDGGNVVELKGLPGSTPAQERSQGFAEGISGNDGVEIIAEGVGNWLRAEGQSQADAIYQANPDIDVVYAHNDPMAEGAYLAAESAGRTDEIDFIGIDALPIPSGGIKAVEEGRLSATFVYPTGGREAVETAEQILIECADVEKEQILETQLVTQENASELYTELGGQ</sequence>
<dbReference type="Gene3D" id="3.40.50.2300">
    <property type="match status" value="2"/>
</dbReference>
<evidence type="ECO:0000256" key="3">
    <source>
        <dbReference type="ARBA" id="ARBA00022729"/>
    </source>
</evidence>
<evidence type="ECO:0000256" key="1">
    <source>
        <dbReference type="ARBA" id="ARBA00004196"/>
    </source>
</evidence>
<dbReference type="InterPro" id="IPR028082">
    <property type="entry name" value="Peripla_BP_I"/>
</dbReference>
<reference evidence="7" key="1">
    <citation type="journal article" date="2019" name="Int. J. Syst. Evol. Microbiol.">
        <title>The Global Catalogue of Microorganisms (GCM) 10K type strain sequencing project: providing services to taxonomists for standard genome sequencing and annotation.</title>
        <authorList>
            <consortium name="The Broad Institute Genomics Platform"/>
            <consortium name="The Broad Institute Genome Sequencing Center for Infectious Disease"/>
            <person name="Wu L."/>
            <person name="Ma J."/>
        </authorList>
    </citation>
    <scope>NUCLEOTIDE SEQUENCE [LARGE SCALE GENOMIC DNA]</scope>
    <source>
        <strain evidence="7">JCM 17130</strain>
    </source>
</reference>
<protein>
    <submittedName>
        <fullName evidence="6">Substrate-binding domain-containing protein</fullName>
    </submittedName>
</protein>
<accession>A0ABW4L7Y6</accession>
<feature type="chain" id="PRO_5047305461" evidence="4">
    <location>
        <begin position="29"/>
        <end position="346"/>
    </location>
</feature>
<evidence type="ECO:0000256" key="2">
    <source>
        <dbReference type="ARBA" id="ARBA00007639"/>
    </source>
</evidence>
<dbReference type="Pfam" id="PF13407">
    <property type="entry name" value="Peripla_BP_4"/>
    <property type="match status" value="1"/>
</dbReference>
<proteinExistence type="inferred from homology"/>
<dbReference type="PANTHER" id="PTHR46847">
    <property type="entry name" value="D-ALLOSE-BINDING PERIPLASMIC PROTEIN-RELATED"/>
    <property type="match status" value="1"/>
</dbReference>
<feature type="domain" description="Periplasmic binding protein" evidence="5">
    <location>
        <begin position="61"/>
        <end position="314"/>
    </location>
</feature>
<evidence type="ECO:0000313" key="7">
    <source>
        <dbReference type="Proteomes" id="UP001597277"/>
    </source>
</evidence>
<comment type="subcellular location">
    <subcellularLocation>
        <location evidence="1">Cell envelope</location>
    </subcellularLocation>
</comment>
<gene>
    <name evidence="6" type="ORF">ACFSE6_17030</name>
</gene>
<evidence type="ECO:0000259" key="5">
    <source>
        <dbReference type="Pfam" id="PF13407"/>
    </source>
</evidence>
<dbReference type="PROSITE" id="PS51257">
    <property type="entry name" value="PROKAR_LIPOPROTEIN"/>
    <property type="match status" value="1"/>
</dbReference>
<dbReference type="CDD" id="cd06308">
    <property type="entry name" value="PBP1_sensor_kinase-like"/>
    <property type="match status" value="1"/>
</dbReference>
<comment type="caution">
    <text evidence="6">The sequence shown here is derived from an EMBL/GenBank/DDBJ whole genome shotgun (WGS) entry which is preliminary data.</text>
</comment>
<dbReference type="EMBL" id="JBHUEE010000011">
    <property type="protein sequence ID" value="MFD1719550.1"/>
    <property type="molecule type" value="Genomic_DNA"/>
</dbReference>
<evidence type="ECO:0000256" key="4">
    <source>
        <dbReference type="SAM" id="SignalP"/>
    </source>
</evidence>
<comment type="similarity">
    <text evidence="2">Belongs to the bacterial solute-binding protein 2 family.</text>
</comment>
<keyword evidence="3 4" id="KW-0732">Signal</keyword>
<dbReference type="PANTHER" id="PTHR46847:SF1">
    <property type="entry name" value="D-ALLOSE-BINDING PERIPLASMIC PROTEIN-RELATED"/>
    <property type="match status" value="1"/>
</dbReference>
<dbReference type="InterPro" id="IPR025997">
    <property type="entry name" value="SBP_2_dom"/>
</dbReference>